<keyword evidence="9 10" id="KW-0539">Nucleus</keyword>
<dbReference type="Pfam" id="PF00250">
    <property type="entry name" value="Forkhead"/>
    <property type="match status" value="1"/>
</dbReference>
<keyword evidence="14" id="KW-1185">Reference proteome</keyword>
<keyword evidence="2" id="KW-0678">Repressor</keyword>
<keyword evidence="4" id="KW-0863">Zinc-finger</keyword>
<keyword evidence="6" id="KW-0805">Transcription regulation</keyword>
<feature type="compositionally biased region" description="Low complexity" evidence="11">
    <location>
        <begin position="600"/>
        <end position="613"/>
    </location>
</feature>
<dbReference type="PROSITE" id="PS00658">
    <property type="entry name" value="FORK_HEAD_2"/>
    <property type="match status" value="1"/>
</dbReference>
<sequence length="880" mass="98138">MAVPAAPNLQLNTARQSSPVNSTENNIHIDERELENITNHIEDGTSLPLHSPWTFWLDREEESNAKGGVWKMKVPKESTLAVWKELLLATIGEQFTDYCASEDEVVGVSVSVREREDVVQVWNGNASFANEANVLGRIYELLPQISFKAVFYKQDEVVGVSVSVREREDVVQVWNGNASFANEANVLGRIYELLPQISFKAVFYKRCHIDMQESKTDQTTNSSPAGQEGQSSESEKRVSRETSLSPSSTAQTLQTQVAVSVGMITPQAITPQQMQQILQQQVLSPQQLQLLLQQQQALMLQQQQLQEFYKKQQEELHLQLLQQQHAGKPSKEQMMAQQMAIQQQLLSVQQQHLLNLQRQGLLSVPSALTGALPQALIPAELQQLWKETADARQEEKSRGDKSPSPPKTQILNHHSSTNGHHVHRPSRRDSSQESHSQSAHPLYSHGVCKWPGCDAVFGDFQSFLKVELSALINRVPMVILAIPPKTNNRRMFICAPSTDPDPLLPVRGPALSIATTLPLHLNSEHALDDKSTAQCRVQMQVVQQLELQLAKDKERLQAMMAHLHVKSTEPKPAPQPVNLVSNLTLAKATVPKTTPSMSLSQSATAPSTPLTSLPQTPSVIIPTSLHSMGPIRKRYSDKYNIAMDQDIVQNKEFYLSAEVRPPFTYAALIRQAILESPEKQLTLNEIYNWFTRTFAYFRRNAATWKNAVRHNLSLHKCFVRVENVKGAVWTVDELEFQKRRPQKITGSPLVKNIQSSLGQSSALSSLQAAMVDSSLPLYGSASMGASSLKALAGVLHEDMSSHDHDEGSHSDSSLELSPVPTLHQSQIKEEQMEAEDYNGSMSPETEDQHSPDTNHNEKYAEEHDSACQPGFSSSPRSFHC</sequence>
<feature type="domain" description="Fork-head" evidence="12">
    <location>
        <begin position="660"/>
        <end position="733"/>
    </location>
</feature>
<dbReference type="SMART" id="SM00339">
    <property type="entry name" value="FH"/>
    <property type="match status" value="1"/>
</dbReference>
<keyword evidence="8" id="KW-0804">Transcription</keyword>
<keyword evidence="7 10" id="KW-0238">DNA-binding</keyword>
<feature type="compositionally biased region" description="Polar residues" evidence="11">
    <location>
        <begin position="407"/>
        <end position="419"/>
    </location>
</feature>
<dbReference type="EMBL" id="QBIY01013545">
    <property type="protein sequence ID" value="RXN02407.1"/>
    <property type="molecule type" value="Genomic_DNA"/>
</dbReference>
<feature type="DNA-binding region" description="Fork-head" evidence="10">
    <location>
        <begin position="660"/>
        <end position="733"/>
    </location>
</feature>
<feature type="compositionally biased region" description="Polar residues" evidence="11">
    <location>
        <begin position="217"/>
        <end position="232"/>
    </location>
</feature>
<evidence type="ECO:0000256" key="1">
    <source>
        <dbReference type="ARBA" id="ARBA00004123"/>
    </source>
</evidence>
<keyword evidence="5" id="KW-0862">Zinc</keyword>
<organism evidence="13 14">
    <name type="scientific">Labeo rohita</name>
    <name type="common">Indian major carp</name>
    <name type="synonym">Cyprinus rohita</name>
    <dbReference type="NCBI Taxonomy" id="84645"/>
    <lineage>
        <taxon>Eukaryota</taxon>
        <taxon>Metazoa</taxon>
        <taxon>Chordata</taxon>
        <taxon>Craniata</taxon>
        <taxon>Vertebrata</taxon>
        <taxon>Euteleostomi</taxon>
        <taxon>Actinopterygii</taxon>
        <taxon>Neopterygii</taxon>
        <taxon>Teleostei</taxon>
        <taxon>Ostariophysi</taxon>
        <taxon>Cypriniformes</taxon>
        <taxon>Cyprinidae</taxon>
        <taxon>Labeoninae</taxon>
        <taxon>Labeonini</taxon>
        <taxon>Labeo</taxon>
    </lineage>
</organism>
<dbReference type="AlphaFoldDB" id="A0A498L938"/>
<dbReference type="InterPro" id="IPR032354">
    <property type="entry name" value="FOXP-CC"/>
</dbReference>
<dbReference type="GO" id="GO:0001227">
    <property type="term" value="F:DNA-binding transcription repressor activity, RNA polymerase II-specific"/>
    <property type="evidence" value="ECO:0007669"/>
    <property type="project" value="TreeGrafter"/>
</dbReference>
<dbReference type="GO" id="GO:0003723">
    <property type="term" value="F:RNA binding"/>
    <property type="evidence" value="ECO:0007669"/>
    <property type="project" value="InterPro"/>
</dbReference>
<dbReference type="Pfam" id="PF01652">
    <property type="entry name" value="IF4E"/>
    <property type="match status" value="1"/>
</dbReference>
<dbReference type="GO" id="GO:0000978">
    <property type="term" value="F:RNA polymerase II cis-regulatory region sequence-specific DNA binding"/>
    <property type="evidence" value="ECO:0007669"/>
    <property type="project" value="TreeGrafter"/>
</dbReference>
<feature type="compositionally biased region" description="Polar residues" evidence="11">
    <location>
        <begin position="241"/>
        <end position="251"/>
    </location>
</feature>
<proteinExistence type="predicted"/>
<feature type="compositionally biased region" description="Basic and acidic residues" evidence="11">
    <location>
        <begin position="388"/>
        <end position="401"/>
    </location>
</feature>
<feature type="region of interest" description="Disordered" evidence="11">
    <location>
        <begin position="798"/>
        <end position="880"/>
    </location>
</feature>
<feature type="region of interest" description="Disordered" evidence="11">
    <location>
        <begin position="213"/>
        <end position="251"/>
    </location>
</feature>
<dbReference type="InterPro" id="IPR023398">
    <property type="entry name" value="TIF_eIF4e-like"/>
</dbReference>
<evidence type="ECO:0000256" key="4">
    <source>
        <dbReference type="ARBA" id="ARBA00022771"/>
    </source>
</evidence>
<evidence type="ECO:0000313" key="13">
    <source>
        <dbReference type="EMBL" id="RXN02407.1"/>
    </source>
</evidence>
<protein>
    <submittedName>
        <fullName evidence="13">Forkhead box P1-B-like isoform X1</fullName>
    </submittedName>
</protein>
<evidence type="ECO:0000256" key="8">
    <source>
        <dbReference type="ARBA" id="ARBA00023163"/>
    </source>
</evidence>
<dbReference type="GO" id="GO:0008270">
    <property type="term" value="F:zinc ion binding"/>
    <property type="evidence" value="ECO:0007669"/>
    <property type="project" value="UniProtKB-KW"/>
</dbReference>
<evidence type="ECO:0000256" key="6">
    <source>
        <dbReference type="ARBA" id="ARBA00023015"/>
    </source>
</evidence>
<feature type="compositionally biased region" description="Basic and acidic residues" evidence="11">
    <location>
        <begin position="846"/>
        <end position="865"/>
    </location>
</feature>
<evidence type="ECO:0000256" key="10">
    <source>
        <dbReference type="PROSITE-ProRule" id="PRU00089"/>
    </source>
</evidence>
<evidence type="ECO:0000256" key="11">
    <source>
        <dbReference type="SAM" id="MobiDB-lite"/>
    </source>
</evidence>
<dbReference type="PANTHER" id="PTHR45796">
    <property type="entry name" value="FORKHEAD BOX P, ISOFORM C"/>
    <property type="match status" value="1"/>
</dbReference>
<dbReference type="InterPro" id="IPR001766">
    <property type="entry name" value="Fork_head_dom"/>
</dbReference>
<name>A0A498L938_LABRO</name>
<dbReference type="InterPro" id="IPR036388">
    <property type="entry name" value="WH-like_DNA-bd_sf"/>
</dbReference>
<dbReference type="GO" id="GO:0003743">
    <property type="term" value="F:translation initiation factor activity"/>
    <property type="evidence" value="ECO:0007669"/>
    <property type="project" value="InterPro"/>
</dbReference>
<dbReference type="InterPro" id="IPR050998">
    <property type="entry name" value="FOXP"/>
</dbReference>
<comment type="caution">
    <text evidence="13">The sequence shown here is derived from an EMBL/GenBank/DDBJ whole genome shotgun (WGS) entry which is preliminary data.</text>
</comment>
<comment type="subcellular location">
    <subcellularLocation>
        <location evidence="1 10">Nucleus</location>
    </subcellularLocation>
</comment>
<feature type="region of interest" description="Disordered" evidence="11">
    <location>
        <begin position="591"/>
        <end position="613"/>
    </location>
</feature>
<dbReference type="Pfam" id="PF16159">
    <property type="entry name" value="FOXP-CC"/>
    <property type="match status" value="1"/>
</dbReference>
<dbReference type="GO" id="GO:0005634">
    <property type="term" value="C:nucleus"/>
    <property type="evidence" value="ECO:0007669"/>
    <property type="project" value="UniProtKB-SubCell"/>
</dbReference>
<feature type="region of interest" description="Disordered" evidence="11">
    <location>
        <begin position="388"/>
        <end position="438"/>
    </location>
</feature>
<dbReference type="InterPro" id="IPR030456">
    <property type="entry name" value="TF_fork_head_CS_2"/>
</dbReference>
<evidence type="ECO:0000256" key="7">
    <source>
        <dbReference type="ARBA" id="ARBA00023125"/>
    </source>
</evidence>
<dbReference type="InterPro" id="IPR047412">
    <property type="entry name" value="FH_FOXP1_P2"/>
</dbReference>
<dbReference type="Gene3D" id="3.30.760.10">
    <property type="entry name" value="RNA Cap, Translation Initiation Factor Eif4e"/>
    <property type="match status" value="2"/>
</dbReference>
<keyword evidence="3" id="KW-0479">Metal-binding</keyword>
<feature type="compositionally biased region" description="Polar residues" evidence="11">
    <location>
        <begin position="870"/>
        <end position="880"/>
    </location>
</feature>
<accession>A0A498L938</accession>
<evidence type="ECO:0000256" key="9">
    <source>
        <dbReference type="ARBA" id="ARBA00023242"/>
    </source>
</evidence>
<evidence type="ECO:0000256" key="3">
    <source>
        <dbReference type="ARBA" id="ARBA00022723"/>
    </source>
</evidence>
<feature type="compositionally biased region" description="Basic and acidic residues" evidence="11">
    <location>
        <begin position="798"/>
        <end position="809"/>
    </location>
</feature>
<dbReference type="Proteomes" id="UP000290572">
    <property type="component" value="Unassembled WGS sequence"/>
</dbReference>
<dbReference type="InterPro" id="IPR001040">
    <property type="entry name" value="TIF_eIF_4E"/>
</dbReference>
<evidence type="ECO:0000256" key="5">
    <source>
        <dbReference type="ARBA" id="ARBA00022833"/>
    </source>
</evidence>
<feature type="region of interest" description="Disordered" evidence="11">
    <location>
        <begin position="1"/>
        <end position="23"/>
    </location>
</feature>
<dbReference type="SUPFAM" id="SSF55418">
    <property type="entry name" value="eIF4e-like"/>
    <property type="match status" value="2"/>
</dbReference>
<dbReference type="FunFam" id="1.10.10.10:FF:000010">
    <property type="entry name" value="Forkhead box P2 isoform B"/>
    <property type="match status" value="1"/>
</dbReference>
<evidence type="ECO:0000313" key="14">
    <source>
        <dbReference type="Proteomes" id="UP000290572"/>
    </source>
</evidence>
<dbReference type="SUPFAM" id="SSF46785">
    <property type="entry name" value="Winged helix' DNA-binding domain"/>
    <property type="match status" value="1"/>
</dbReference>
<gene>
    <name evidence="13" type="ORF">ROHU_013771</name>
</gene>
<dbReference type="CDD" id="cd20065">
    <property type="entry name" value="FH_FOXP2"/>
    <property type="match status" value="1"/>
</dbReference>
<evidence type="ECO:0000259" key="12">
    <source>
        <dbReference type="PROSITE" id="PS50039"/>
    </source>
</evidence>
<dbReference type="PROSITE" id="PS50039">
    <property type="entry name" value="FORK_HEAD_3"/>
    <property type="match status" value="1"/>
</dbReference>
<feature type="compositionally biased region" description="Polar residues" evidence="11">
    <location>
        <begin position="9"/>
        <end position="23"/>
    </location>
</feature>
<evidence type="ECO:0000256" key="2">
    <source>
        <dbReference type="ARBA" id="ARBA00022491"/>
    </source>
</evidence>
<dbReference type="FunFam" id="1.20.5.340:FF:000005">
    <property type="entry name" value="Forkhead box P1, isoform CRA_f"/>
    <property type="match status" value="1"/>
</dbReference>
<dbReference type="PANTHER" id="PTHR45796:SF3">
    <property type="entry name" value="FORKHEAD BOX PROTEIN P1"/>
    <property type="match status" value="1"/>
</dbReference>
<dbReference type="InterPro" id="IPR036390">
    <property type="entry name" value="WH_DNA-bd_sf"/>
</dbReference>
<dbReference type="Gene3D" id="1.20.5.340">
    <property type="match status" value="1"/>
</dbReference>
<reference evidence="13 14" key="1">
    <citation type="submission" date="2018-03" db="EMBL/GenBank/DDBJ databases">
        <title>Draft genome sequence of Rohu Carp (Labeo rohita).</title>
        <authorList>
            <person name="Das P."/>
            <person name="Kushwaha B."/>
            <person name="Joshi C.G."/>
            <person name="Kumar D."/>
            <person name="Nagpure N.S."/>
            <person name="Sahoo L."/>
            <person name="Das S.P."/>
            <person name="Bit A."/>
            <person name="Patnaik S."/>
            <person name="Meher P.K."/>
            <person name="Jayasankar P."/>
            <person name="Koringa P.G."/>
            <person name="Patel N.V."/>
            <person name="Hinsu A.T."/>
            <person name="Kumar R."/>
            <person name="Pandey M."/>
            <person name="Agarwal S."/>
            <person name="Srivastava S."/>
            <person name="Singh M."/>
            <person name="Iquebal M.A."/>
            <person name="Jaiswal S."/>
            <person name="Angadi U.B."/>
            <person name="Kumar N."/>
            <person name="Raza M."/>
            <person name="Shah T.M."/>
            <person name="Rai A."/>
            <person name="Jena J.K."/>
        </authorList>
    </citation>
    <scope>NUCLEOTIDE SEQUENCE [LARGE SCALE GENOMIC DNA]</scope>
    <source>
        <strain evidence="13">DASCIFA01</strain>
        <tissue evidence="13">Testis</tissue>
    </source>
</reference>
<dbReference type="STRING" id="84645.A0A498L938"/>
<dbReference type="Gene3D" id="1.10.10.10">
    <property type="entry name" value="Winged helix-like DNA-binding domain superfamily/Winged helix DNA-binding domain"/>
    <property type="match status" value="1"/>
</dbReference>
<dbReference type="PRINTS" id="PR00053">
    <property type="entry name" value="FORKHEAD"/>
</dbReference>